<evidence type="ECO:0000313" key="2">
    <source>
        <dbReference type="Proteomes" id="UP000076738"/>
    </source>
</evidence>
<protein>
    <recommendedName>
        <fullName evidence="3">HAD-like protein</fullName>
    </recommendedName>
</protein>
<proteinExistence type="predicted"/>
<keyword evidence="2" id="KW-1185">Reference proteome</keyword>
<dbReference type="SUPFAM" id="SSF56784">
    <property type="entry name" value="HAD-like"/>
    <property type="match status" value="1"/>
</dbReference>
<accession>A0A167P6A3</accession>
<dbReference type="Pfam" id="PF12710">
    <property type="entry name" value="HAD"/>
    <property type="match status" value="1"/>
</dbReference>
<dbReference type="InterPro" id="IPR036412">
    <property type="entry name" value="HAD-like_sf"/>
</dbReference>
<dbReference type="PANTHER" id="PTHR28181:SF1">
    <property type="entry name" value="COLD TOLERANCE PROTEIN 1"/>
    <property type="match status" value="1"/>
</dbReference>
<dbReference type="InterPro" id="IPR023214">
    <property type="entry name" value="HAD_sf"/>
</dbReference>
<dbReference type="InterPro" id="IPR050849">
    <property type="entry name" value="HAD-like_hydrolase_phosphatase"/>
</dbReference>
<reference evidence="1 2" key="1">
    <citation type="journal article" date="2016" name="Mol. Biol. Evol.">
        <title>Comparative Genomics of Early-Diverging Mushroom-Forming Fungi Provides Insights into the Origins of Lignocellulose Decay Capabilities.</title>
        <authorList>
            <person name="Nagy L.G."/>
            <person name="Riley R."/>
            <person name="Tritt A."/>
            <person name="Adam C."/>
            <person name="Daum C."/>
            <person name="Floudas D."/>
            <person name="Sun H."/>
            <person name="Yadav J.S."/>
            <person name="Pangilinan J."/>
            <person name="Larsson K.H."/>
            <person name="Matsuura K."/>
            <person name="Barry K."/>
            <person name="Labutti K."/>
            <person name="Kuo R."/>
            <person name="Ohm R.A."/>
            <person name="Bhattacharya S.S."/>
            <person name="Shirouzu T."/>
            <person name="Yoshinaga Y."/>
            <person name="Martin F.M."/>
            <person name="Grigoriev I.V."/>
            <person name="Hibbett D.S."/>
        </authorList>
    </citation>
    <scope>NUCLEOTIDE SEQUENCE [LARGE SCALE GENOMIC DNA]</scope>
    <source>
        <strain evidence="1 2">TUFC12733</strain>
    </source>
</reference>
<dbReference type="AlphaFoldDB" id="A0A167P6A3"/>
<name>A0A167P6A3_CALVF</name>
<organism evidence="1 2">
    <name type="scientific">Calocera viscosa (strain TUFC12733)</name>
    <dbReference type="NCBI Taxonomy" id="1330018"/>
    <lineage>
        <taxon>Eukaryota</taxon>
        <taxon>Fungi</taxon>
        <taxon>Dikarya</taxon>
        <taxon>Basidiomycota</taxon>
        <taxon>Agaricomycotina</taxon>
        <taxon>Dacrymycetes</taxon>
        <taxon>Dacrymycetales</taxon>
        <taxon>Dacrymycetaceae</taxon>
        <taxon>Calocera</taxon>
    </lineage>
</organism>
<sequence length="301" mass="33133">MPRRISHLLLDFDCTITTEDTLHLIASAAYTRHSLCKTGGVATPPDVPLLAADGYLSWADFGEAYMADFDAHTERFGPRDTLDREREYLASLKRVEQASVRRVERSGLFCGVTEDEIRKQARFVKLRQPEALKLLMEKALKRGTTLGVISVTWSTVFVKAALKRFLDEDVLGQIRVCANEVVMGEDGTGTGALTKEDGDGIATGADKLRMLCDITGRRPGEAGGQTDGMVVYVGDSTTDFPSLLEADIGIVVDDNRSLTETCERLGIPMEQGLAAATPRQEGRKLYMISDWRELMPLIEGQ</sequence>
<dbReference type="Proteomes" id="UP000076738">
    <property type="component" value="Unassembled WGS sequence"/>
</dbReference>
<gene>
    <name evidence="1" type="ORF">CALVIDRAFT_561920</name>
</gene>
<evidence type="ECO:0008006" key="3">
    <source>
        <dbReference type="Google" id="ProtNLM"/>
    </source>
</evidence>
<evidence type="ECO:0000313" key="1">
    <source>
        <dbReference type="EMBL" id="KZO98459.1"/>
    </source>
</evidence>
<dbReference type="PANTHER" id="PTHR28181">
    <property type="entry name" value="UPF0655 PROTEIN YCR015C"/>
    <property type="match status" value="1"/>
</dbReference>
<dbReference type="STRING" id="1330018.A0A167P6A3"/>
<dbReference type="OrthoDB" id="10255128at2759"/>
<dbReference type="Gene3D" id="3.40.50.1000">
    <property type="entry name" value="HAD superfamily/HAD-like"/>
    <property type="match status" value="1"/>
</dbReference>
<dbReference type="EMBL" id="KV417275">
    <property type="protein sequence ID" value="KZO98459.1"/>
    <property type="molecule type" value="Genomic_DNA"/>
</dbReference>